<dbReference type="HAMAP" id="MF_01374">
    <property type="entry name" value="Glyoxalase_2"/>
    <property type="match status" value="1"/>
</dbReference>
<dbReference type="InterPro" id="IPR001279">
    <property type="entry name" value="Metallo-B-lactamas"/>
</dbReference>
<dbReference type="GO" id="GO:0019243">
    <property type="term" value="P:methylglyoxal catabolic process to D-lactate via S-lactoyl-glutathione"/>
    <property type="evidence" value="ECO:0007669"/>
    <property type="project" value="InterPro"/>
</dbReference>
<dbReference type="AlphaFoldDB" id="A0A482XSA7"/>
<sequence length="301" mass="33218">MISFLARKLPDPIAKGLTSAFLRLSAWQSSGMHSQSKVLDLEGVRVIALPALQDNYMYLVVDKAKKEAAVIDPVEPDTVIDAVKNEDVTLKAILTTHHHWDHSGGNSKLLERVPGLFVYGGDDRVNALTHQVADGDRIQLGSFNFDVISTPCHTSGHLCYYIQPDTDTGAVFTGDTLFIAGCGRFFEGTADQMYKALVEKLGTLPSNTNVFCGHEYTVTNLKFACHVDSSNDAIKEKLDWAKGQRKQELPTVPSTIGEELATNPFMRVKEKPLQEFANSSDPVATMGFLRKKKDNFRPEAD</sequence>
<dbReference type="GO" id="GO:0031123">
    <property type="term" value="P:RNA 3'-end processing"/>
    <property type="evidence" value="ECO:0007669"/>
    <property type="project" value="UniProtKB-ARBA"/>
</dbReference>
<dbReference type="GO" id="GO:0004416">
    <property type="term" value="F:hydroxyacylglutathione hydrolase activity"/>
    <property type="evidence" value="ECO:0007669"/>
    <property type="project" value="UniProtKB-EC"/>
</dbReference>
<dbReference type="FunFam" id="3.60.15.10:FF:000019">
    <property type="entry name" value="Hydroxyacylglutathione hydrolase, mitochondrial"/>
    <property type="match status" value="1"/>
</dbReference>
<dbReference type="InterPro" id="IPR017782">
    <property type="entry name" value="Hydroxyacylglutathione_Hdrlase"/>
</dbReference>
<dbReference type="SUPFAM" id="SSF56281">
    <property type="entry name" value="Metallo-hydrolase/oxidoreductase"/>
    <property type="match status" value="1"/>
</dbReference>
<dbReference type="SMR" id="A0A482XSA7"/>
<organism evidence="11 12">
    <name type="scientific">Laodelphax striatellus</name>
    <name type="common">Small brown planthopper</name>
    <name type="synonym">Delphax striatella</name>
    <dbReference type="NCBI Taxonomy" id="195883"/>
    <lineage>
        <taxon>Eukaryota</taxon>
        <taxon>Metazoa</taxon>
        <taxon>Ecdysozoa</taxon>
        <taxon>Arthropoda</taxon>
        <taxon>Hexapoda</taxon>
        <taxon>Insecta</taxon>
        <taxon>Pterygota</taxon>
        <taxon>Neoptera</taxon>
        <taxon>Paraneoptera</taxon>
        <taxon>Hemiptera</taxon>
        <taxon>Auchenorrhyncha</taxon>
        <taxon>Fulgoroidea</taxon>
        <taxon>Delphacidae</taxon>
        <taxon>Criomorphinae</taxon>
        <taxon>Laodelphax</taxon>
    </lineage>
</organism>
<dbReference type="GO" id="GO:0046872">
    <property type="term" value="F:metal ion binding"/>
    <property type="evidence" value="ECO:0007669"/>
    <property type="project" value="UniProtKB-KW"/>
</dbReference>
<dbReference type="SMART" id="SM00849">
    <property type="entry name" value="Lactamase_B"/>
    <property type="match status" value="1"/>
</dbReference>
<dbReference type="Pfam" id="PF00753">
    <property type="entry name" value="Lactamase_B"/>
    <property type="match status" value="1"/>
</dbReference>
<dbReference type="CDD" id="cd07723">
    <property type="entry name" value="hydroxyacylglutathione_hydrolase_MBL-fold"/>
    <property type="match status" value="1"/>
</dbReference>
<dbReference type="PANTHER" id="PTHR11935:SF94">
    <property type="entry name" value="TENZING NORGAY, ISOFORM C"/>
    <property type="match status" value="1"/>
</dbReference>
<dbReference type="Pfam" id="PF16123">
    <property type="entry name" value="HAGH_C"/>
    <property type="match status" value="1"/>
</dbReference>
<dbReference type="OrthoDB" id="515692at2759"/>
<dbReference type="InParanoid" id="A0A482XSA7"/>
<keyword evidence="8" id="KW-0862">Zinc</keyword>
<dbReference type="InterPro" id="IPR032282">
    <property type="entry name" value="HAGH_C"/>
</dbReference>
<keyword evidence="6" id="KW-0479">Metal-binding</keyword>
<evidence type="ECO:0000256" key="9">
    <source>
        <dbReference type="ARBA" id="ARBA00031044"/>
    </source>
</evidence>
<dbReference type="InterPro" id="IPR035680">
    <property type="entry name" value="Clx_II_MBL"/>
</dbReference>
<proteinExistence type="inferred from homology"/>
<comment type="caution">
    <text evidence="11">The sequence shown here is derived from an EMBL/GenBank/DDBJ whole genome shotgun (WGS) entry which is preliminary data.</text>
</comment>
<evidence type="ECO:0000256" key="3">
    <source>
        <dbReference type="ARBA" id="ARBA00004963"/>
    </source>
</evidence>
<comment type="cofactor">
    <cofactor evidence="2">
        <name>Zn(2+)</name>
        <dbReference type="ChEBI" id="CHEBI:29105"/>
    </cofactor>
</comment>
<evidence type="ECO:0000256" key="7">
    <source>
        <dbReference type="ARBA" id="ARBA00022801"/>
    </source>
</evidence>
<gene>
    <name evidence="11" type="ORF">LSTR_LSTR003252</name>
</gene>
<reference evidence="11 12" key="1">
    <citation type="journal article" date="2017" name="Gigascience">
        <title>Genome sequence of the small brown planthopper, Laodelphax striatellus.</title>
        <authorList>
            <person name="Zhu J."/>
            <person name="Jiang F."/>
            <person name="Wang X."/>
            <person name="Yang P."/>
            <person name="Bao Y."/>
            <person name="Zhao W."/>
            <person name="Wang W."/>
            <person name="Lu H."/>
            <person name="Wang Q."/>
            <person name="Cui N."/>
            <person name="Li J."/>
            <person name="Chen X."/>
            <person name="Luo L."/>
            <person name="Yu J."/>
            <person name="Kang L."/>
            <person name="Cui F."/>
        </authorList>
    </citation>
    <scope>NUCLEOTIDE SEQUENCE [LARGE SCALE GENOMIC DNA]</scope>
    <source>
        <strain evidence="11">Lst14</strain>
    </source>
</reference>
<dbReference type="InterPro" id="IPR036866">
    <property type="entry name" value="RibonucZ/Hydroxyglut_hydro"/>
</dbReference>
<dbReference type="NCBIfam" id="TIGR03413">
    <property type="entry name" value="GSH_gloB"/>
    <property type="match status" value="1"/>
</dbReference>
<accession>A0A482XSA7</accession>
<keyword evidence="12" id="KW-1185">Reference proteome</keyword>
<comment type="similarity">
    <text evidence="4">Belongs to the metallo-beta-lactamase superfamily. Glyoxalase II family.</text>
</comment>
<evidence type="ECO:0000256" key="6">
    <source>
        <dbReference type="ARBA" id="ARBA00022723"/>
    </source>
</evidence>
<comment type="pathway">
    <text evidence="3">Secondary metabolite metabolism; methylglyoxal degradation; (R)-lactate from methylglyoxal: step 2/2.</text>
</comment>
<dbReference type="Gene3D" id="3.60.15.10">
    <property type="entry name" value="Ribonuclease Z/Hydroxyacylglutathione hydrolase-like"/>
    <property type="match status" value="1"/>
</dbReference>
<keyword evidence="7" id="KW-0378">Hydrolase</keyword>
<evidence type="ECO:0000256" key="5">
    <source>
        <dbReference type="ARBA" id="ARBA00011917"/>
    </source>
</evidence>
<dbReference type="EMBL" id="QKKF02000897">
    <property type="protein sequence ID" value="RZF48872.1"/>
    <property type="molecule type" value="Genomic_DNA"/>
</dbReference>
<protein>
    <recommendedName>
        <fullName evidence="5">hydroxyacylglutathione hydrolase</fullName>
        <ecNumber evidence="5">3.1.2.6</ecNumber>
    </recommendedName>
    <alternativeName>
        <fullName evidence="9">Glyoxalase II</fullName>
    </alternativeName>
</protein>
<dbReference type="PIRSF" id="PIRSF005457">
    <property type="entry name" value="Glx"/>
    <property type="match status" value="1"/>
</dbReference>
<dbReference type="FunCoup" id="A0A482XSA7">
    <property type="interactions" value="737"/>
</dbReference>
<evidence type="ECO:0000313" key="12">
    <source>
        <dbReference type="Proteomes" id="UP000291343"/>
    </source>
</evidence>
<dbReference type="STRING" id="195883.A0A482XSA7"/>
<dbReference type="PANTHER" id="PTHR11935">
    <property type="entry name" value="BETA LACTAMASE DOMAIN"/>
    <property type="match status" value="1"/>
</dbReference>
<dbReference type="Proteomes" id="UP000291343">
    <property type="component" value="Unassembled WGS sequence"/>
</dbReference>
<evidence type="ECO:0000259" key="10">
    <source>
        <dbReference type="SMART" id="SM00849"/>
    </source>
</evidence>
<evidence type="ECO:0000313" key="11">
    <source>
        <dbReference type="EMBL" id="RZF48872.1"/>
    </source>
</evidence>
<comment type="catalytic activity">
    <reaction evidence="1">
        <text>an S-(2-hydroxyacyl)glutathione + H2O = a 2-hydroxy carboxylate + glutathione + H(+)</text>
        <dbReference type="Rhea" id="RHEA:21864"/>
        <dbReference type="ChEBI" id="CHEBI:15377"/>
        <dbReference type="ChEBI" id="CHEBI:15378"/>
        <dbReference type="ChEBI" id="CHEBI:57925"/>
        <dbReference type="ChEBI" id="CHEBI:58896"/>
        <dbReference type="ChEBI" id="CHEBI:71261"/>
        <dbReference type="EC" id="3.1.2.6"/>
    </reaction>
</comment>
<evidence type="ECO:0000256" key="2">
    <source>
        <dbReference type="ARBA" id="ARBA00001947"/>
    </source>
</evidence>
<dbReference type="EC" id="3.1.2.6" evidence="5"/>
<name>A0A482XSA7_LAOST</name>
<evidence type="ECO:0000256" key="8">
    <source>
        <dbReference type="ARBA" id="ARBA00022833"/>
    </source>
</evidence>
<feature type="domain" description="Metallo-beta-lactamase" evidence="10">
    <location>
        <begin position="54"/>
        <end position="214"/>
    </location>
</feature>
<evidence type="ECO:0000256" key="4">
    <source>
        <dbReference type="ARBA" id="ARBA00006759"/>
    </source>
</evidence>
<evidence type="ECO:0000256" key="1">
    <source>
        <dbReference type="ARBA" id="ARBA00001623"/>
    </source>
</evidence>